<evidence type="ECO:0000313" key="2">
    <source>
        <dbReference type="Proteomes" id="UP001175353"/>
    </source>
</evidence>
<accession>A0AAN6HBX3</accession>
<dbReference type="AlphaFoldDB" id="A0AAN6HBX3"/>
<organism evidence="1 2">
    <name type="scientific">Friedmanniomyces endolithicus</name>
    <dbReference type="NCBI Taxonomy" id="329885"/>
    <lineage>
        <taxon>Eukaryota</taxon>
        <taxon>Fungi</taxon>
        <taxon>Dikarya</taxon>
        <taxon>Ascomycota</taxon>
        <taxon>Pezizomycotina</taxon>
        <taxon>Dothideomycetes</taxon>
        <taxon>Dothideomycetidae</taxon>
        <taxon>Mycosphaerellales</taxon>
        <taxon>Teratosphaeriaceae</taxon>
        <taxon>Friedmanniomyces</taxon>
    </lineage>
</organism>
<name>A0AAN6HBX3_9PEZI</name>
<comment type="caution">
    <text evidence="1">The sequence shown here is derived from an EMBL/GenBank/DDBJ whole genome shotgun (WGS) entry which is preliminary data.</text>
</comment>
<dbReference type="Proteomes" id="UP001175353">
    <property type="component" value="Unassembled WGS sequence"/>
</dbReference>
<evidence type="ECO:0000313" key="1">
    <source>
        <dbReference type="EMBL" id="KAK0964894.1"/>
    </source>
</evidence>
<dbReference type="EMBL" id="JAUJLE010000252">
    <property type="protein sequence ID" value="KAK0964894.1"/>
    <property type="molecule type" value="Genomic_DNA"/>
</dbReference>
<proteinExistence type="predicted"/>
<sequence>MAIGNWRDDGRLLQQGLMLYSRALHEANKALRDPVQAQSDDVLATVRILGMVLIGYGMWKELKSCSNGEVQRTAQRSMDTNYLSTHCHHYFRPEAGLYGTQHASWPMATTLHYYAATGQTDSPEFETMRRILREMKSARFTSAFLVSIANHPAPPQLKGDARNTKELVEMAKHWWGVDKADNRAS</sequence>
<gene>
    <name evidence="1" type="ORF">LTR91_018252</name>
</gene>
<protein>
    <submittedName>
        <fullName evidence="1">Uncharacterized protein</fullName>
    </submittedName>
</protein>
<reference evidence="1" key="1">
    <citation type="submission" date="2023-06" db="EMBL/GenBank/DDBJ databases">
        <title>Black Yeasts Isolated from many extreme environments.</title>
        <authorList>
            <person name="Coleine C."/>
            <person name="Stajich J.E."/>
            <person name="Selbmann L."/>
        </authorList>
    </citation>
    <scope>NUCLEOTIDE SEQUENCE</scope>
    <source>
        <strain evidence="1">CCFEE 5200</strain>
    </source>
</reference>
<keyword evidence="2" id="KW-1185">Reference proteome</keyword>